<evidence type="ECO:0000259" key="12">
    <source>
        <dbReference type="Pfam" id="PF02705"/>
    </source>
</evidence>
<feature type="transmembrane region" description="Helical" evidence="10">
    <location>
        <begin position="574"/>
        <end position="594"/>
    </location>
</feature>
<feature type="transmembrane region" description="Helical" evidence="10">
    <location>
        <begin position="868"/>
        <end position="890"/>
    </location>
</feature>
<keyword evidence="15" id="KW-1185">Reference proteome</keyword>
<feature type="transmembrane region" description="Helical" evidence="10">
    <location>
        <begin position="614"/>
        <end position="632"/>
    </location>
</feature>
<evidence type="ECO:0000313" key="14">
    <source>
        <dbReference type="EMBL" id="RXH98705.1"/>
    </source>
</evidence>
<feature type="transmembrane region" description="Helical" evidence="10">
    <location>
        <begin position="447"/>
        <end position="469"/>
    </location>
</feature>
<keyword evidence="4 10" id="KW-0633">Potassium transport</keyword>
<evidence type="ECO:0000256" key="6">
    <source>
        <dbReference type="ARBA" id="ARBA00022958"/>
    </source>
</evidence>
<keyword evidence="3" id="KW-0813">Transport</keyword>
<keyword evidence="7 10" id="KW-1133">Transmembrane helix</keyword>
<keyword evidence="9 10" id="KW-0472">Membrane</keyword>
<evidence type="ECO:0000256" key="2">
    <source>
        <dbReference type="ARBA" id="ARBA00008440"/>
    </source>
</evidence>
<feature type="region of interest" description="Disordered" evidence="11">
    <location>
        <begin position="694"/>
        <end position="714"/>
    </location>
</feature>
<feature type="transmembrane region" description="Helical" evidence="10">
    <location>
        <begin position="1038"/>
        <end position="1055"/>
    </location>
</feature>
<feature type="transmembrane region" description="Helical" evidence="10">
    <location>
        <begin position="1324"/>
        <end position="1341"/>
    </location>
</feature>
<evidence type="ECO:0000256" key="9">
    <source>
        <dbReference type="ARBA" id="ARBA00023136"/>
    </source>
</evidence>
<feature type="transmembrane region" description="Helical" evidence="10">
    <location>
        <begin position="1401"/>
        <end position="1419"/>
    </location>
</feature>
<dbReference type="GO" id="GO:0015079">
    <property type="term" value="F:potassium ion transmembrane transporter activity"/>
    <property type="evidence" value="ECO:0007669"/>
    <property type="project" value="UniProtKB-UniRule"/>
</dbReference>
<protein>
    <recommendedName>
        <fullName evidence="10">Potassium transporter</fullName>
    </recommendedName>
</protein>
<feature type="transmembrane region" description="Helical" evidence="10">
    <location>
        <begin position="399"/>
        <end position="426"/>
    </location>
</feature>
<accession>A0A498JU52</accession>
<dbReference type="InterPro" id="IPR053951">
    <property type="entry name" value="K_trans_N"/>
</dbReference>
<feature type="transmembrane region" description="Helical" evidence="10">
    <location>
        <begin position="278"/>
        <end position="300"/>
    </location>
</feature>
<feature type="transmembrane region" description="Helical" evidence="10">
    <location>
        <begin position="79"/>
        <end position="101"/>
    </location>
</feature>
<feature type="transmembrane region" description="Helical" evidence="10">
    <location>
        <begin position="357"/>
        <end position="379"/>
    </location>
</feature>
<feature type="transmembrane region" description="Helical" evidence="10">
    <location>
        <begin position="481"/>
        <end position="501"/>
    </location>
</feature>
<feature type="transmembrane region" description="Helical" evidence="10">
    <location>
        <begin position="1115"/>
        <end position="1134"/>
    </location>
</feature>
<feature type="domain" description="K+ potassium transporter integral membrane" evidence="12">
    <location>
        <begin position="87"/>
        <end position="574"/>
    </location>
</feature>
<feature type="transmembrane region" description="Helical" evidence="10">
    <location>
        <begin position="211"/>
        <end position="233"/>
    </location>
</feature>
<evidence type="ECO:0000256" key="1">
    <source>
        <dbReference type="ARBA" id="ARBA00004651"/>
    </source>
</evidence>
<feature type="transmembrane region" description="Helical" evidence="10">
    <location>
        <begin position="910"/>
        <end position="931"/>
    </location>
</feature>
<evidence type="ECO:0000256" key="10">
    <source>
        <dbReference type="RuleBase" id="RU321113"/>
    </source>
</evidence>
<comment type="caution">
    <text evidence="10">Lacks conserved residue(s) required for the propagation of feature annotation.</text>
</comment>
<dbReference type="EMBL" id="RDQH01000331">
    <property type="protein sequence ID" value="RXH98705.1"/>
    <property type="molecule type" value="Genomic_DNA"/>
</dbReference>
<dbReference type="PANTHER" id="PTHR30540">
    <property type="entry name" value="OSMOTIC STRESS POTASSIUM TRANSPORTER"/>
    <property type="match status" value="1"/>
</dbReference>
<feature type="transmembrane region" description="Helical" evidence="10">
    <location>
        <begin position="327"/>
        <end position="350"/>
    </location>
</feature>
<feature type="transmembrane region" description="Helical" evidence="10">
    <location>
        <begin position="1238"/>
        <end position="1258"/>
    </location>
</feature>
<dbReference type="PANTHER" id="PTHR30540:SF95">
    <property type="entry name" value="POTASSIUM TRANSPORTER 10"/>
    <property type="match status" value="1"/>
</dbReference>
<proteinExistence type="inferred from homology"/>
<name>A0A498JU52_MALDO</name>
<gene>
    <name evidence="14" type="ORF">DVH24_011030</name>
</gene>
<evidence type="ECO:0000256" key="7">
    <source>
        <dbReference type="ARBA" id="ARBA00022989"/>
    </source>
</evidence>
<keyword evidence="8 10" id="KW-0406">Ion transport</keyword>
<dbReference type="InterPro" id="IPR003855">
    <property type="entry name" value="K+_transporter"/>
</dbReference>
<dbReference type="Pfam" id="PF22776">
    <property type="entry name" value="K_trans_C"/>
    <property type="match status" value="2"/>
</dbReference>
<dbReference type="GO" id="GO:0005886">
    <property type="term" value="C:plasma membrane"/>
    <property type="evidence" value="ECO:0007669"/>
    <property type="project" value="UniProtKB-SubCell"/>
</dbReference>
<evidence type="ECO:0000256" key="11">
    <source>
        <dbReference type="SAM" id="MobiDB-lite"/>
    </source>
</evidence>
<dbReference type="STRING" id="3750.A0A498JU52"/>
<dbReference type="InterPro" id="IPR053952">
    <property type="entry name" value="K_trans_C"/>
</dbReference>
<evidence type="ECO:0000256" key="4">
    <source>
        <dbReference type="ARBA" id="ARBA00022538"/>
    </source>
</evidence>
<evidence type="ECO:0000259" key="13">
    <source>
        <dbReference type="Pfam" id="PF22776"/>
    </source>
</evidence>
<dbReference type="Pfam" id="PF02705">
    <property type="entry name" value="K_trans"/>
    <property type="match status" value="2"/>
</dbReference>
<feature type="domain" description="K+ potassium transporter integral membrane" evidence="12">
    <location>
        <begin position="876"/>
        <end position="1362"/>
    </location>
</feature>
<comment type="function">
    <text evidence="10">Potassium transporter.</text>
</comment>
<feature type="transmembrane region" description="Helical" evidence="10">
    <location>
        <begin position="995"/>
        <end position="1018"/>
    </location>
</feature>
<feature type="transmembrane region" description="Helical" evidence="10">
    <location>
        <begin position="508"/>
        <end position="530"/>
    </location>
</feature>
<feature type="transmembrane region" description="Helical" evidence="10">
    <location>
        <begin position="1264"/>
        <end position="1288"/>
    </location>
</feature>
<feature type="transmembrane region" description="Helical" evidence="10">
    <location>
        <begin position="1146"/>
        <end position="1166"/>
    </location>
</feature>
<feature type="transmembrane region" description="Helical" evidence="10">
    <location>
        <begin position="536"/>
        <end position="554"/>
    </location>
</feature>
<sequence>MSYVHHGILLDPVAETQLTPPGNSSGKKPFEISMASNAEVNGDSDTTNKGSMWVLDQKLDQPMDEEAGRLRTMYREKKFSALLLMRLAFQSLGVVFGDLGTSPLYVFYNTFPHGINDPEDVVGALSLIIYSLTLVPLLKYVFVVCRANDSGQGGTFALYSLLCRHANVKIIPNQHRTDEELTTYSRSTFHEQSSAAKTKKWLEGHASRKNALLLLVLIGTCMVIGDGILTPVISVLSAAGGIKVRSPGMNNDYVILVAVVILVGLFSVQHYGTDKVGWLFAPIVLLWFLLIGGIGIFNIWKHDSTVLRAFYPVYIYRYFKRNGRDGWTSLGGIMLSITGTEALFADLAYFPVSAVQIAFTTVVFPCLLLAYCGQAAFLVKNHEDKTVLQAFYLSIPEQIYWPVFIVATLAAVVASQATISATFSIIKQALALGCFPRVKVVHTSKKFLGQIYIPDINWILMILCIAVTAGFKNQSQIGNAYGTAVVIVMLATTLLMTLIMILVWRCHWILVVTFTSLSLIVECTYFSAVLCKVDQGGWVPLVIAAAFLLIMYVWHYGTLKRYEFEMHSKVSMAWLLGLGPSLGLVRVPGIGLVYTELASGVPHIFSHFITNLPAIHQVVVFVCVKYLPVYTVPEEERFLVKRIGPKSFHMFRCVARYGYKDLHKKDDDFEKKLFENLFLFVRLESMMEGCSDSDEYSINGQQTERSRDGLLTNNGNTTTSTVDLSISSVDSIVPAKSPPHANNTVSSYGQMSSQNEIDELEFLNNCRESGVVHILGNTVVRARRDSRFYKKIAVDYIYAFLRKICRENSVIFNVPHESLLNVGQIFYVMAADESTDKNGSVWVLDQQLDQPMDEEAKRLRIMYKEKKFSALLLVQLAFQSLGVVYGDLGTSPLYVFYNTFPDGIDDPEDLIGALSVIIYSLTLIPLLKYVFIVCRANDNGQGGTFALYSLLCRYAKIKAIPNQDQTDEALTTYSHSSFGQKSFAARTRRWLEGHAFMQSTLLILVLVGSCMVIGDGILTPAISVLSAVGGINVGHSKISNEVVVLVAVVILILLFSVQRYGTDKVGWLFAPIVFIWFLVIGGIGMFNVWKYDSRVLKAFSPVYVYRFFKRGGKDGWTSLGGIMLSITGTEALFADLSHFPVPSVQLAFTLVVFPCLLLAYCGQAAYLMKNPHNVFGAFYHSIPDNIYWPVFIVATGAAVVASQATITATFSLIKQALALGCFPRCKVVHTSRKYRHQIYIPEINWIVMILCIAVTAGFKNQNQIGNASGTAVCIVMLVTTLLMILVMILVWRCHWILVVIFTGLSLVVEGTYFSAVLLKVNQGGWVPLVIAAAFFIIMYVWHYGTVKRYEMEMHSKVSMAWILGLGPSLGLVRVPGIGLVYTELASGVPRIFSHFITNLPAIHSVVVFVCVKYLPVFTVPEEERFLVKRIGPKTFHMFRCVARYGYKDYHKKDDDFENKLFHNLFAYVRLESLMEASSDSDLSSILEQQTNQSGDCELSNVSNTRHSNQVDLSIASVDSIVPDDSPLHANNPTSFVPASSQAEADEIEFLNNCRDAGVVHILGNTVVKARRESKLLKKIAIDYLYAFLRKVCREKSVMFNVPHESLLNVGQVFYV</sequence>
<feature type="domain" description="K+ potassium transporter C-terminal" evidence="13">
    <location>
        <begin position="588"/>
        <end position="825"/>
    </location>
</feature>
<comment type="subcellular location">
    <subcellularLocation>
        <location evidence="1">Cell membrane</location>
        <topology evidence="1">Multi-pass membrane protein</topology>
    </subcellularLocation>
    <subcellularLocation>
        <location evidence="10">Membrane</location>
        <topology evidence="10">Multi-pass membrane protein</topology>
    </subcellularLocation>
</comment>
<feature type="transmembrane region" description="Helical" evidence="10">
    <location>
        <begin position="1361"/>
        <end position="1381"/>
    </location>
</feature>
<feature type="domain" description="K+ potassium transporter C-terminal" evidence="13">
    <location>
        <begin position="1375"/>
        <end position="1612"/>
    </location>
</feature>
<feature type="transmembrane region" description="Helical" evidence="10">
    <location>
        <begin position="1067"/>
        <end position="1089"/>
    </location>
</feature>
<feature type="transmembrane region" description="Helical" evidence="10">
    <location>
        <begin position="1186"/>
        <end position="1217"/>
    </location>
</feature>
<evidence type="ECO:0000256" key="8">
    <source>
        <dbReference type="ARBA" id="ARBA00023065"/>
    </source>
</evidence>
<evidence type="ECO:0000256" key="5">
    <source>
        <dbReference type="ARBA" id="ARBA00022692"/>
    </source>
</evidence>
<feature type="transmembrane region" description="Helical" evidence="10">
    <location>
        <begin position="1295"/>
        <end position="1318"/>
    </location>
</feature>
<evidence type="ECO:0000313" key="15">
    <source>
        <dbReference type="Proteomes" id="UP000290289"/>
    </source>
</evidence>
<keyword evidence="5 10" id="KW-0812">Transmembrane</keyword>
<keyword evidence="6 10" id="KW-0630">Potassium</keyword>
<dbReference type="NCBIfam" id="TIGR00794">
    <property type="entry name" value="kup"/>
    <property type="match status" value="2"/>
</dbReference>
<organism evidence="14 15">
    <name type="scientific">Malus domestica</name>
    <name type="common">Apple</name>
    <name type="synonym">Pyrus malus</name>
    <dbReference type="NCBI Taxonomy" id="3750"/>
    <lineage>
        <taxon>Eukaryota</taxon>
        <taxon>Viridiplantae</taxon>
        <taxon>Streptophyta</taxon>
        <taxon>Embryophyta</taxon>
        <taxon>Tracheophyta</taxon>
        <taxon>Spermatophyta</taxon>
        <taxon>Magnoliopsida</taxon>
        <taxon>eudicotyledons</taxon>
        <taxon>Gunneridae</taxon>
        <taxon>Pentapetalae</taxon>
        <taxon>rosids</taxon>
        <taxon>fabids</taxon>
        <taxon>Rosales</taxon>
        <taxon>Rosaceae</taxon>
        <taxon>Amygdaloideae</taxon>
        <taxon>Maleae</taxon>
        <taxon>Malus</taxon>
    </lineage>
</organism>
<comment type="similarity">
    <text evidence="2 10">Belongs to the HAK/KUP transporter (TC 2.A.72.3) family.</text>
</comment>
<evidence type="ECO:0000256" key="3">
    <source>
        <dbReference type="ARBA" id="ARBA00022448"/>
    </source>
</evidence>
<feature type="transmembrane region" description="Helical" evidence="10">
    <location>
        <begin position="121"/>
        <end position="142"/>
    </location>
</feature>
<comment type="caution">
    <text evidence="14">The sequence shown here is derived from an EMBL/GenBank/DDBJ whole genome shotgun (WGS) entry which is preliminary data.</text>
</comment>
<reference evidence="14 15" key="1">
    <citation type="submission" date="2018-10" db="EMBL/GenBank/DDBJ databases">
        <title>A high-quality apple genome assembly.</title>
        <authorList>
            <person name="Hu J."/>
        </authorList>
    </citation>
    <scope>NUCLEOTIDE SEQUENCE [LARGE SCALE GENOMIC DNA]</scope>
    <source>
        <strain evidence="15">cv. HFTH1</strain>
        <tissue evidence="14">Young leaf</tissue>
    </source>
</reference>
<dbReference type="Proteomes" id="UP000290289">
    <property type="component" value="Chromosome 5"/>
</dbReference>
<feature type="transmembrane region" description="Helical" evidence="10">
    <location>
        <begin position="253"/>
        <end position="271"/>
    </location>
</feature>